<dbReference type="RefSeq" id="WP_089376096.1">
    <property type="nucleotide sequence ID" value="NZ_FZOA01000008.1"/>
</dbReference>
<evidence type="ECO:0000313" key="2">
    <source>
        <dbReference type="Proteomes" id="UP000198305"/>
    </source>
</evidence>
<accession>A0A239AP47</accession>
<dbReference type="AlphaFoldDB" id="A0A239AP47"/>
<dbReference type="EMBL" id="FZOA01000008">
    <property type="protein sequence ID" value="SNR96824.1"/>
    <property type="molecule type" value="Genomic_DNA"/>
</dbReference>
<gene>
    <name evidence="1" type="ORF">SAMN05192560_2018</name>
</gene>
<proteinExistence type="predicted"/>
<name>A0A239AP47_9PROT</name>
<keyword evidence="2" id="KW-1185">Reference proteome</keyword>
<dbReference type="Pfam" id="PF05610">
    <property type="entry name" value="DUF779"/>
    <property type="match status" value="1"/>
</dbReference>
<dbReference type="InterPro" id="IPR008497">
    <property type="entry name" value="DUF779"/>
</dbReference>
<dbReference type="PIRSF" id="PIRSF009151">
    <property type="entry name" value="DUF779"/>
    <property type="match status" value="1"/>
</dbReference>
<sequence length="124" mass="13724">MTTSRIDATPSAKVLIDELRARHGNLMFHQSGGCCEGSAPMCLQEGEFLLGTSDVKVGVVHGVPFYMNKTQFEYWEHTHLTLDAIPGHGGMFSLEQATGKHFLIRSRLFTDAELQDLEPVEQCG</sequence>
<dbReference type="OrthoDB" id="3725739at2"/>
<evidence type="ECO:0000313" key="1">
    <source>
        <dbReference type="EMBL" id="SNR96824.1"/>
    </source>
</evidence>
<evidence type="ECO:0008006" key="3">
    <source>
        <dbReference type="Google" id="ProtNLM"/>
    </source>
</evidence>
<reference evidence="2" key="1">
    <citation type="submission" date="2017-06" db="EMBL/GenBank/DDBJ databases">
        <authorList>
            <person name="Varghese N."/>
            <person name="Submissions S."/>
        </authorList>
    </citation>
    <scope>NUCLEOTIDE SEQUENCE [LARGE SCALE GENOMIC DNA]</scope>
    <source>
        <strain evidence="2">Ca-68</strain>
    </source>
</reference>
<dbReference type="Proteomes" id="UP000198305">
    <property type="component" value="Unassembled WGS sequence"/>
</dbReference>
<organism evidence="1 2">
    <name type="scientific">Methylobacillus rhizosphaerae</name>
    <dbReference type="NCBI Taxonomy" id="551994"/>
    <lineage>
        <taxon>Bacteria</taxon>
        <taxon>Pseudomonadati</taxon>
        <taxon>Pseudomonadota</taxon>
        <taxon>Betaproteobacteria</taxon>
        <taxon>Nitrosomonadales</taxon>
        <taxon>Methylophilaceae</taxon>
        <taxon>Methylobacillus</taxon>
    </lineage>
</organism>
<protein>
    <recommendedName>
        <fullName evidence="3">DUF779 domain-containing protein</fullName>
    </recommendedName>
</protein>